<dbReference type="EMBL" id="MGGI01000011">
    <property type="protein sequence ID" value="OGM26718.1"/>
    <property type="molecule type" value="Genomic_DNA"/>
</dbReference>
<reference evidence="2 3" key="1">
    <citation type="journal article" date="2016" name="Nat. Commun.">
        <title>Thousands of microbial genomes shed light on interconnected biogeochemical processes in an aquifer system.</title>
        <authorList>
            <person name="Anantharaman K."/>
            <person name="Brown C.T."/>
            <person name="Hug L.A."/>
            <person name="Sharon I."/>
            <person name="Castelle C.J."/>
            <person name="Probst A.J."/>
            <person name="Thomas B.C."/>
            <person name="Singh A."/>
            <person name="Wilkins M.J."/>
            <person name="Karaoz U."/>
            <person name="Brodie E.L."/>
            <person name="Williams K.H."/>
            <person name="Hubbard S.S."/>
            <person name="Banfield J.F."/>
        </authorList>
    </citation>
    <scope>NUCLEOTIDE SEQUENCE [LARGE SCALE GENOMIC DNA]</scope>
</reference>
<protein>
    <recommendedName>
        <fullName evidence="1">Phosphoribosyltransferase domain-containing protein</fullName>
    </recommendedName>
</protein>
<dbReference type="Proteomes" id="UP000178851">
    <property type="component" value="Unassembled WGS sequence"/>
</dbReference>
<proteinExistence type="predicted"/>
<name>A0A1F7YJE0_9BACT</name>
<dbReference type="InterPro" id="IPR029057">
    <property type="entry name" value="PRTase-like"/>
</dbReference>
<organism evidence="2 3">
    <name type="scientific">Candidatus Woesebacteria bacterium RIFCSPHIGHO2_01_FULL_39_28</name>
    <dbReference type="NCBI Taxonomy" id="1802496"/>
    <lineage>
        <taxon>Bacteria</taxon>
        <taxon>Candidatus Woeseibacteriota</taxon>
    </lineage>
</organism>
<dbReference type="SUPFAM" id="SSF53271">
    <property type="entry name" value="PRTase-like"/>
    <property type="match status" value="1"/>
</dbReference>
<dbReference type="Gene3D" id="3.40.50.2020">
    <property type="match status" value="1"/>
</dbReference>
<dbReference type="AlphaFoldDB" id="A0A1F7YJE0"/>
<dbReference type="Pfam" id="PF00156">
    <property type="entry name" value="Pribosyltran"/>
    <property type="match status" value="1"/>
</dbReference>
<evidence type="ECO:0000259" key="1">
    <source>
        <dbReference type="Pfam" id="PF00156"/>
    </source>
</evidence>
<accession>A0A1F7YJE0</accession>
<evidence type="ECO:0000313" key="2">
    <source>
        <dbReference type="EMBL" id="OGM26718.1"/>
    </source>
</evidence>
<gene>
    <name evidence="2" type="ORF">A2627_04040</name>
</gene>
<comment type="caution">
    <text evidence="2">The sequence shown here is derived from an EMBL/GenBank/DDBJ whole genome shotgun (WGS) entry which is preliminary data.</text>
</comment>
<dbReference type="InterPro" id="IPR000836">
    <property type="entry name" value="PRTase_dom"/>
</dbReference>
<dbReference type="CDD" id="cd06223">
    <property type="entry name" value="PRTases_typeI"/>
    <property type="match status" value="1"/>
</dbReference>
<feature type="domain" description="Phosphoribosyltransferase" evidence="1">
    <location>
        <begin position="72"/>
        <end position="178"/>
    </location>
</feature>
<dbReference type="Gene3D" id="3.30.1310.20">
    <property type="entry name" value="PRTase-like"/>
    <property type="match status" value="1"/>
</dbReference>
<sequence length="219" mass="24220">MFKSRREAGFILAKKLANYRKKAISIGITRGGVVVAKAISDKLKISLSAVVVKKIGAPGQEELAIGAVGPHRAVVLVESLVSQLKISREYLNKAIREKEKEVEEKEKKFGINNLGLELRSALPSGRLKTVILVDDGIATGATTEAAIKYLRKKRVGKIVLAVPVMPEDSVEKFKKLADELIVLETPLEFHSVGEFYENFPQVTDEEVINLLHETFSRTR</sequence>
<evidence type="ECO:0000313" key="3">
    <source>
        <dbReference type="Proteomes" id="UP000178851"/>
    </source>
</evidence>